<gene>
    <name evidence="3" type="ORF">DFK10_02460</name>
</gene>
<organism evidence="3 4">
    <name type="scientific">Salibaculum griseiflavum</name>
    <dbReference type="NCBI Taxonomy" id="1914409"/>
    <lineage>
        <taxon>Bacteria</taxon>
        <taxon>Pseudomonadati</taxon>
        <taxon>Pseudomonadota</taxon>
        <taxon>Alphaproteobacteria</taxon>
        <taxon>Rhodobacterales</taxon>
        <taxon>Roseobacteraceae</taxon>
        <taxon>Salibaculum</taxon>
    </lineage>
</organism>
<keyword evidence="2" id="KW-0732">Signal</keyword>
<feature type="signal peptide" evidence="2">
    <location>
        <begin position="1"/>
        <end position="20"/>
    </location>
</feature>
<dbReference type="Proteomes" id="UP000245293">
    <property type="component" value="Unassembled WGS sequence"/>
</dbReference>
<evidence type="ECO:0000313" key="4">
    <source>
        <dbReference type="Proteomes" id="UP000245293"/>
    </source>
</evidence>
<evidence type="ECO:0008006" key="5">
    <source>
        <dbReference type="Google" id="ProtNLM"/>
    </source>
</evidence>
<keyword evidence="4" id="KW-1185">Reference proteome</keyword>
<keyword evidence="1" id="KW-1133">Transmembrane helix</keyword>
<feature type="transmembrane region" description="Helical" evidence="1">
    <location>
        <begin position="44"/>
        <end position="64"/>
    </location>
</feature>
<accession>A0A2V1P6N1</accession>
<sequence>MKKILAAATIASLTASSALAGGMAPAIEMEPVEIVEETGGSSSNLLIPLILIALIAAAASSTSGTTEPN</sequence>
<keyword evidence="1" id="KW-0812">Transmembrane</keyword>
<evidence type="ECO:0000256" key="1">
    <source>
        <dbReference type="SAM" id="Phobius"/>
    </source>
</evidence>
<dbReference type="EMBL" id="QETF01000002">
    <property type="protein sequence ID" value="PWG18135.1"/>
    <property type="molecule type" value="Genomic_DNA"/>
</dbReference>
<reference evidence="4" key="1">
    <citation type="submission" date="2018-05" db="EMBL/GenBank/DDBJ databases">
        <authorList>
            <person name="Du Z."/>
            <person name="Wang X."/>
        </authorList>
    </citation>
    <scope>NUCLEOTIDE SEQUENCE [LARGE SCALE GENOMIC DNA]</scope>
    <source>
        <strain evidence="4">WDS4C29</strain>
    </source>
</reference>
<dbReference type="AlphaFoldDB" id="A0A2V1P6N1"/>
<protein>
    <recommendedName>
        <fullName evidence="5">Ferrochelatase</fullName>
    </recommendedName>
</protein>
<keyword evidence="1" id="KW-0472">Membrane</keyword>
<dbReference type="RefSeq" id="WP_109386224.1">
    <property type="nucleotide sequence ID" value="NZ_QETF01000002.1"/>
</dbReference>
<feature type="chain" id="PRO_5016112132" description="Ferrochelatase" evidence="2">
    <location>
        <begin position="21"/>
        <end position="69"/>
    </location>
</feature>
<evidence type="ECO:0000256" key="2">
    <source>
        <dbReference type="SAM" id="SignalP"/>
    </source>
</evidence>
<proteinExistence type="predicted"/>
<name>A0A2V1P6N1_9RHOB</name>
<comment type="caution">
    <text evidence="3">The sequence shown here is derived from an EMBL/GenBank/DDBJ whole genome shotgun (WGS) entry which is preliminary data.</text>
</comment>
<evidence type="ECO:0000313" key="3">
    <source>
        <dbReference type="EMBL" id="PWG18135.1"/>
    </source>
</evidence>